<evidence type="ECO:0000313" key="2">
    <source>
        <dbReference type="Proteomes" id="UP000001817"/>
    </source>
</evidence>
<dbReference type="KEGG" id="bxe:Bxe_A3084"/>
<accession>Q141U4</accession>
<dbReference type="Gene3D" id="1.10.10.10">
    <property type="entry name" value="Winged helix-like DNA-binding domain superfamily/Winged helix DNA-binding domain"/>
    <property type="match status" value="1"/>
</dbReference>
<dbReference type="AlphaFoldDB" id="Q141U4"/>
<name>Q141U4_PARXL</name>
<proteinExistence type="predicted"/>
<evidence type="ECO:0000313" key="1">
    <source>
        <dbReference type="EMBL" id="ABE29895.1"/>
    </source>
</evidence>
<sequence>MSFHLSNLAWSVELRHAQKIVLLCLSHLALQSTCECSVTVRKLAYMCGMSDSGVRGQLEALTAAGLVDEIPGNGETFYRVNVAPRDA</sequence>
<dbReference type="eggNOG" id="ENOG50316Z2">
    <property type="taxonomic scope" value="Bacteria"/>
</dbReference>
<dbReference type="InterPro" id="IPR036388">
    <property type="entry name" value="WH-like_DNA-bd_sf"/>
</dbReference>
<dbReference type="RefSeq" id="WP_011487609.1">
    <property type="nucleotide sequence ID" value="NC_007951.1"/>
</dbReference>
<dbReference type="KEGG" id="bxb:DR64_767"/>
<dbReference type="OrthoDB" id="9114505at2"/>
<dbReference type="STRING" id="266265.Bxe_A3084"/>
<dbReference type="EMBL" id="CP000270">
    <property type="protein sequence ID" value="ABE29895.1"/>
    <property type="molecule type" value="Genomic_DNA"/>
</dbReference>
<keyword evidence="2" id="KW-1185">Reference proteome</keyword>
<organism evidence="1 2">
    <name type="scientific">Paraburkholderia xenovorans (strain LB400)</name>
    <dbReference type="NCBI Taxonomy" id="266265"/>
    <lineage>
        <taxon>Bacteria</taxon>
        <taxon>Pseudomonadati</taxon>
        <taxon>Pseudomonadota</taxon>
        <taxon>Betaproteobacteria</taxon>
        <taxon>Burkholderiales</taxon>
        <taxon>Burkholderiaceae</taxon>
        <taxon>Paraburkholderia</taxon>
    </lineage>
</organism>
<reference evidence="1 2" key="1">
    <citation type="journal article" date="2006" name="Proc. Natl. Acad. Sci. U.S.A.">
        <title>Burkholderia xenovorans LB400 harbors a multi-replicon, 9.73-Mbp genome shaped for versatility.</title>
        <authorList>
            <person name="Chain P.S."/>
            <person name="Denef V.J."/>
            <person name="Konstantinidis K.T."/>
            <person name="Vergez L.M."/>
            <person name="Agullo L."/>
            <person name="Reyes V.L."/>
            <person name="Hauser L."/>
            <person name="Cordova M."/>
            <person name="Gomez L."/>
            <person name="Gonzalez M."/>
            <person name="Land M."/>
            <person name="Lao V."/>
            <person name="Larimer F."/>
            <person name="LiPuma J.J."/>
            <person name="Mahenthiralingam E."/>
            <person name="Malfatti S.A."/>
            <person name="Marx C.J."/>
            <person name="Parnell J.J."/>
            <person name="Ramette A."/>
            <person name="Richardson P."/>
            <person name="Seeger M."/>
            <person name="Smith D."/>
            <person name="Spilker T."/>
            <person name="Sul W.J."/>
            <person name="Tsoi T.V."/>
            <person name="Ulrich L.E."/>
            <person name="Zhulin I.B."/>
            <person name="Tiedje J.M."/>
        </authorList>
    </citation>
    <scope>NUCLEOTIDE SEQUENCE [LARGE SCALE GENOMIC DNA]</scope>
    <source>
        <strain evidence="1 2">LB400</strain>
    </source>
</reference>
<dbReference type="SUPFAM" id="SSF46785">
    <property type="entry name" value="Winged helix' DNA-binding domain"/>
    <property type="match status" value="1"/>
</dbReference>
<dbReference type="Proteomes" id="UP000001817">
    <property type="component" value="Chromosome 1"/>
</dbReference>
<dbReference type="PATRIC" id="fig|266265.5.peg.1401"/>
<protein>
    <submittedName>
        <fullName evidence="1">Uncharacterized protein</fullName>
    </submittedName>
</protein>
<gene>
    <name evidence="1" type="ORF">Bxe_A3084</name>
</gene>
<dbReference type="InterPro" id="IPR036390">
    <property type="entry name" value="WH_DNA-bd_sf"/>
</dbReference>